<dbReference type="InterPro" id="IPR050259">
    <property type="entry name" value="SDR"/>
</dbReference>
<dbReference type="InterPro" id="IPR036291">
    <property type="entry name" value="NAD(P)-bd_dom_sf"/>
</dbReference>
<accession>A0A1G2LNL3</accession>
<dbReference type="EMBL" id="MHQY01000033">
    <property type="protein sequence ID" value="OHA13207.1"/>
    <property type="molecule type" value="Genomic_DNA"/>
</dbReference>
<dbReference type="Proteomes" id="UP000177171">
    <property type="component" value="Unassembled WGS sequence"/>
</dbReference>
<dbReference type="CDD" id="cd05233">
    <property type="entry name" value="SDR_c"/>
    <property type="match status" value="1"/>
</dbReference>
<evidence type="ECO:0000313" key="2">
    <source>
        <dbReference type="EMBL" id="OHA13207.1"/>
    </source>
</evidence>
<comment type="caution">
    <text evidence="2">The sequence shown here is derived from an EMBL/GenBank/DDBJ whole genome shotgun (WGS) entry which is preliminary data.</text>
</comment>
<organism evidence="2 3">
    <name type="scientific">Candidatus Sungbacteria bacterium RIFCSPLOWO2_12_FULL_41_11</name>
    <dbReference type="NCBI Taxonomy" id="1802286"/>
    <lineage>
        <taxon>Bacteria</taxon>
        <taxon>Candidatus Sungiibacteriota</taxon>
    </lineage>
</organism>
<name>A0A1G2LNL3_9BACT</name>
<dbReference type="PRINTS" id="PR00080">
    <property type="entry name" value="SDRFAMILY"/>
</dbReference>
<dbReference type="PANTHER" id="PTHR42879">
    <property type="entry name" value="3-OXOACYL-(ACYL-CARRIER-PROTEIN) REDUCTASE"/>
    <property type="match status" value="1"/>
</dbReference>
<dbReference type="InterPro" id="IPR002347">
    <property type="entry name" value="SDR_fam"/>
</dbReference>
<evidence type="ECO:0000313" key="3">
    <source>
        <dbReference type="Proteomes" id="UP000177171"/>
    </source>
</evidence>
<proteinExistence type="inferred from homology"/>
<sequence length="253" mass="28057">MISRHKHYIKTALVTGGVEGIGRAVVLRLVDDGFRIAINYKDAKTKNYAELLAENLRKKNADFMIIKADISQEKQVREMMRIIKNRFGGLDVVVNNAGINQTEIFAKLDLRRFNDVLQTNLFGSVLVTKHALPLLKKSNDPRIIFISSVNSFIGSPHRAAYIVSKSGILGLSRALAAELAPKILVNTVVPGYIDTKMFHKFSRGPVGEKIKKIPLGRIGRPEEVASVVSFLCFQDASYITGQCIHVNGGLYFS</sequence>
<dbReference type="PRINTS" id="PR00081">
    <property type="entry name" value="GDHRDH"/>
</dbReference>
<dbReference type="PANTHER" id="PTHR42879:SF2">
    <property type="entry name" value="3-OXOACYL-[ACYL-CARRIER-PROTEIN] REDUCTASE FABG"/>
    <property type="match status" value="1"/>
</dbReference>
<evidence type="ECO:0008006" key="4">
    <source>
        <dbReference type="Google" id="ProtNLM"/>
    </source>
</evidence>
<dbReference type="FunFam" id="3.40.50.720:FF:000084">
    <property type="entry name" value="Short-chain dehydrogenase reductase"/>
    <property type="match status" value="1"/>
</dbReference>
<reference evidence="2 3" key="1">
    <citation type="journal article" date="2016" name="Nat. Commun.">
        <title>Thousands of microbial genomes shed light on interconnected biogeochemical processes in an aquifer system.</title>
        <authorList>
            <person name="Anantharaman K."/>
            <person name="Brown C.T."/>
            <person name="Hug L.A."/>
            <person name="Sharon I."/>
            <person name="Castelle C.J."/>
            <person name="Probst A.J."/>
            <person name="Thomas B.C."/>
            <person name="Singh A."/>
            <person name="Wilkins M.J."/>
            <person name="Karaoz U."/>
            <person name="Brodie E.L."/>
            <person name="Williams K.H."/>
            <person name="Hubbard S.S."/>
            <person name="Banfield J.F."/>
        </authorList>
    </citation>
    <scope>NUCLEOTIDE SEQUENCE [LARGE SCALE GENOMIC DNA]</scope>
</reference>
<dbReference type="Gene3D" id="3.40.50.720">
    <property type="entry name" value="NAD(P)-binding Rossmann-like Domain"/>
    <property type="match status" value="1"/>
</dbReference>
<comment type="similarity">
    <text evidence="1">Belongs to the short-chain dehydrogenases/reductases (SDR) family.</text>
</comment>
<dbReference type="AlphaFoldDB" id="A0A1G2LNL3"/>
<evidence type="ECO:0000256" key="1">
    <source>
        <dbReference type="ARBA" id="ARBA00006484"/>
    </source>
</evidence>
<dbReference type="Pfam" id="PF13561">
    <property type="entry name" value="adh_short_C2"/>
    <property type="match status" value="1"/>
</dbReference>
<gene>
    <name evidence="2" type="ORF">A3G49_02475</name>
</gene>
<protein>
    <recommendedName>
        <fullName evidence="4">Beta-ketoacyl-ACP reductase</fullName>
    </recommendedName>
</protein>
<dbReference type="SUPFAM" id="SSF51735">
    <property type="entry name" value="NAD(P)-binding Rossmann-fold domains"/>
    <property type="match status" value="1"/>
</dbReference>